<reference evidence="3 4" key="1">
    <citation type="journal article" date="2020" name="Mol. Biol. Evol.">
        <title>Distinct Expression and Methylation Patterns for Genes with Different Fates following a Single Whole-Genome Duplication in Flowering Plants.</title>
        <authorList>
            <person name="Shi T."/>
            <person name="Rahmani R.S."/>
            <person name="Gugger P.F."/>
            <person name="Wang M."/>
            <person name="Li H."/>
            <person name="Zhang Y."/>
            <person name="Li Z."/>
            <person name="Wang Q."/>
            <person name="Van de Peer Y."/>
            <person name="Marchal K."/>
            <person name="Chen J."/>
        </authorList>
    </citation>
    <scope>NUCLEOTIDE SEQUENCE [LARGE SCALE GENOMIC DNA]</scope>
    <source>
        <tissue evidence="3">Leaf</tissue>
    </source>
</reference>
<protein>
    <recommendedName>
        <fullName evidence="2">Prephenate/arogenate dehydrogenase domain-containing protein</fullName>
    </recommendedName>
</protein>
<dbReference type="PROSITE" id="PS51176">
    <property type="entry name" value="PDH_ADH"/>
    <property type="match status" value="1"/>
</dbReference>
<keyword evidence="4" id="KW-1185">Reference proteome</keyword>
<dbReference type="SUPFAM" id="SSF51735">
    <property type="entry name" value="NAD(P)-binding Rossmann-fold domains"/>
    <property type="match status" value="1"/>
</dbReference>
<dbReference type="EMBL" id="DUZY01000008">
    <property type="protein sequence ID" value="DAD47286.1"/>
    <property type="molecule type" value="Genomic_DNA"/>
</dbReference>
<comment type="caution">
    <text evidence="3">The sequence shown here is derived from an EMBL/GenBank/DDBJ whole genome shotgun (WGS) entry which is preliminary data.</text>
</comment>
<evidence type="ECO:0000259" key="2">
    <source>
        <dbReference type="PROSITE" id="PS51176"/>
    </source>
</evidence>
<evidence type="ECO:0000313" key="4">
    <source>
        <dbReference type="Proteomes" id="UP000607653"/>
    </source>
</evidence>
<accession>A0A822ZWM5</accession>
<gene>
    <name evidence="3" type="ORF">HUJ06_017223</name>
</gene>
<evidence type="ECO:0000313" key="3">
    <source>
        <dbReference type="EMBL" id="DAD47286.1"/>
    </source>
</evidence>
<dbReference type="Pfam" id="PF03807">
    <property type="entry name" value="F420_oxidored"/>
    <property type="match status" value="1"/>
</dbReference>
<dbReference type="GO" id="GO:0006571">
    <property type="term" value="P:tyrosine biosynthetic process"/>
    <property type="evidence" value="ECO:0007669"/>
    <property type="project" value="InterPro"/>
</dbReference>
<dbReference type="InterPro" id="IPR036291">
    <property type="entry name" value="NAD(P)-bd_dom_sf"/>
</dbReference>
<dbReference type="GO" id="GO:0004665">
    <property type="term" value="F:prephenate dehydrogenase (NADP+) activity"/>
    <property type="evidence" value="ECO:0007669"/>
    <property type="project" value="InterPro"/>
</dbReference>
<evidence type="ECO:0000256" key="1">
    <source>
        <dbReference type="ARBA" id="ARBA00023002"/>
    </source>
</evidence>
<proteinExistence type="predicted"/>
<dbReference type="InterPro" id="IPR045011">
    <property type="entry name" value="TYRAAT1/2"/>
</dbReference>
<dbReference type="PANTHER" id="PTHR43207:SF4">
    <property type="entry name" value="AROGENATE DEHYDROGENASE 2, CHLOROPLASTIC"/>
    <property type="match status" value="1"/>
</dbReference>
<sequence length="174" mass="19643">MTRSTDRRFHSSLCEAGTQIPRHSVQIKALDAAQSYDYEAKINGRLEKSTKLKIAIIGFRNFGQFLAKTLVQQGHTILAHSRSNYSAMARELGVSFFSDPDDICEEHPEVILLCTSIASTKSVLRSFPCQRLKRNTLFVDVLSVKEFPKKLFLQVLPPEFDILCTKEAAFRSST</sequence>
<dbReference type="GO" id="GO:0033730">
    <property type="term" value="F:arogenate dehydrogenase (NADP+) activity"/>
    <property type="evidence" value="ECO:0007669"/>
    <property type="project" value="InterPro"/>
</dbReference>
<name>A0A822ZWM5_NELNU</name>
<keyword evidence="1" id="KW-0560">Oxidoreductase</keyword>
<dbReference type="GO" id="GO:0008977">
    <property type="term" value="F:prephenate dehydrogenase (NAD+) activity"/>
    <property type="evidence" value="ECO:0007669"/>
    <property type="project" value="InterPro"/>
</dbReference>
<organism evidence="3 4">
    <name type="scientific">Nelumbo nucifera</name>
    <name type="common">Sacred lotus</name>
    <dbReference type="NCBI Taxonomy" id="4432"/>
    <lineage>
        <taxon>Eukaryota</taxon>
        <taxon>Viridiplantae</taxon>
        <taxon>Streptophyta</taxon>
        <taxon>Embryophyta</taxon>
        <taxon>Tracheophyta</taxon>
        <taxon>Spermatophyta</taxon>
        <taxon>Magnoliopsida</taxon>
        <taxon>Proteales</taxon>
        <taxon>Nelumbonaceae</taxon>
        <taxon>Nelumbo</taxon>
    </lineage>
</organism>
<dbReference type="PANTHER" id="PTHR43207">
    <property type="entry name" value="AROGENATE DEHYDROGENASE-RELATED"/>
    <property type="match status" value="1"/>
</dbReference>
<dbReference type="InterPro" id="IPR003099">
    <property type="entry name" value="Prephen_DH"/>
</dbReference>
<feature type="domain" description="Prephenate/arogenate dehydrogenase" evidence="2">
    <location>
        <begin position="52"/>
        <end position="174"/>
    </location>
</feature>
<dbReference type="InterPro" id="IPR028939">
    <property type="entry name" value="P5C_Rdtase_cat_N"/>
</dbReference>
<dbReference type="Proteomes" id="UP000607653">
    <property type="component" value="Unassembled WGS sequence"/>
</dbReference>
<dbReference type="AlphaFoldDB" id="A0A822ZWM5"/>
<dbReference type="Gene3D" id="3.40.50.720">
    <property type="entry name" value="NAD(P)-binding Rossmann-like Domain"/>
    <property type="match status" value="1"/>
</dbReference>